<gene>
    <name evidence="1" type="ORF">METZ01_LOCUS363092</name>
</gene>
<name>A0A382SM18_9ZZZZ</name>
<dbReference type="EMBL" id="UINC01129683">
    <property type="protein sequence ID" value="SVD10238.1"/>
    <property type="molecule type" value="Genomic_DNA"/>
</dbReference>
<proteinExistence type="predicted"/>
<dbReference type="AlphaFoldDB" id="A0A382SM18"/>
<reference evidence="1" key="1">
    <citation type="submission" date="2018-05" db="EMBL/GenBank/DDBJ databases">
        <authorList>
            <person name="Lanie J.A."/>
            <person name="Ng W.-L."/>
            <person name="Kazmierczak K.M."/>
            <person name="Andrzejewski T.M."/>
            <person name="Davidsen T.M."/>
            <person name="Wayne K.J."/>
            <person name="Tettelin H."/>
            <person name="Glass J.I."/>
            <person name="Rusch D."/>
            <person name="Podicherti R."/>
            <person name="Tsui H.-C.T."/>
            <person name="Winkler M.E."/>
        </authorList>
    </citation>
    <scope>NUCLEOTIDE SEQUENCE</scope>
</reference>
<accession>A0A382SM18</accession>
<evidence type="ECO:0000313" key="1">
    <source>
        <dbReference type="EMBL" id="SVD10238.1"/>
    </source>
</evidence>
<protein>
    <submittedName>
        <fullName evidence="1">Uncharacterized protein</fullName>
    </submittedName>
</protein>
<organism evidence="1">
    <name type="scientific">marine metagenome</name>
    <dbReference type="NCBI Taxonomy" id="408172"/>
    <lineage>
        <taxon>unclassified sequences</taxon>
        <taxon>metagenomes</taxon>
        <taxon>ecological metagenomes</taxon>
    </lineage>
</organism>
<sequence length="44" mass="4823">MELAMSLHEELPGEFCRPVESSGNCGCCFTELLYTECCFAVDGT</sequence>